<evidence type="ECO:0000313" key="13">
    <source>
        <dbReference type="Proteomes" id="UP000012174"/>
    </source>
</evidence>
<accession>M7T1A1</accession>
<dbReference type="InterPro" id="IPR001057">
    <property type="entry name" value="Glu/AcGlu_kinase"/>
</dbReference>
<dbReference type="Pfam" id="PF01472">
    <property type="entry name" value="PUA"/>
    <property type="match status" value="1"/>
</dbReference>
<evidence type="ECO:0000256" key="1">
    <source>
        <dbReference type="ARBA" id="ARBA00004496"/>
    </source>
</evidence>
<dbReference type="CDD" id="cd21157">
    <property type="entry name" value="PUA_G5K"/>
    <property type="match status" value="1"/>
</dbReference>
<dbReference type="InterPro" id="IPR041739">
    <property type="entry name" value="G5K_ProB"/>
</dbReference>
<dbReference type="PRINTS" id="PR00474">
    <property type="entry name" value="GLU5KINASE"/>
</dbReference>
<keyword evidence="5" id="KW-0808">Transferase</keyword>
<dbReference type="Gene3D" id="2.30.130.10">
    <property type="entry name" value="PUA domain"/>
    <property type="match status" value="1"/>
</dbReference>
<dbReference type="FunFam" id="3.40.1160.10:FF:000020">
    <property type="entry name" value="Glutamate 5-kinase"/>
    <property type="match status" value="1"/>
</dbReference>
<dbReference type="EMBL" id="KB705830">
    <property type="protein sequence ID" value="EMR70603.1"/>
    <property type="molecule type" value="Genomic_DNA"/>
</dbReference>
<comment type="similarity">
    <text evidence="9">Belongs to the glutamate 5-kinase family.</text>
</comment>
<dbReference type="Pfam" id="PF00696">
    <property type="entry name" value="AA_kinase"/>
    <property type="match status" value="1"/>
</dbReference>
<dbReference type="GO" id="GO:0004349">
    <property type="term" value="F:glutamate 5-kinase activity"/>
    <property type="evidence" value="ECO:0007669"/>
    <property type="project" value="InterPro"/>
</dbReference>
<dbReference type="FunFam" id="2.30.130.10:FF:000008">
    <property type="entry name" value="Glutamate 5-kinase"/>
    <property type="match status" value="1"/>
</dbReference>
<name>M7T1A1_EUTLA</name>
<dbReference type="InterPro" id="IPR005715">
    <property type="entry name" value="Glu_5kinase/COase_Synthase"/>
</dbReference>
<dbReference type="eggNOG" id="KOG1154">
    <property type="taxonomic scope" value="Eukaryota"/>
</dbReference>
<feature type="compositionally biased region" description="Low complexity" evidence="10">
    <location>
        <begin position="462"/>
        <end position="478"/>
    </location>
</feature>
<feature type="domain" description="PUA" evidence="11">
    <location>
        <begin position="351"/>
        <end position="451"/>
    </location>
</feature>
<evidence type="ECO:0000256" key="3">
    <source>
        <dbReference type="ARBA" id="ARBA00022605"/>
    </source>
</evidence>
<dbReference type="InterPro" id="IPR036393">
    <property type="entry name" value="AceGlu_kinase-like_sf"/>
</dbReference>
<proteinExistence type="inferred from homology"/>
<feature type="compositionally biased region" description="Low complexity" evidence="10">
    <location>
        <begin position="300"/>
        <end position="326"/>
    </location>
</feature>
<evidence type="ECO:0000256" key="9">
    <source>
        <dbReference type="ARBA" id="ARBA00061601"/>
    </source>
</evidence>
<evidence type="ECO:0000256" key="8">
    <source>
        <dbReference type="ARBA" id="ARBA00022840"/>
    </source>
</evidence>
<evidence type="ECO:0000256" key="10">
    <source>
        <dbReference type="SAM" id="MobiDB-lite"/>
    </source>
</evidence>
<dbReference type="OMA" id="NLAFPPH"/>
<dbReference type="KEGG" id="ela:UCREL1_2379"/>
<evidence type="ECO:0000256" key="7">
    <source>
        <dbReference type="ARBA" id="ARBA00022777"/>
    </source>
</evidence>
<sequence length="508" mass="53777">MKGPKPLIVVIKLGTSSIVDEKTHEPVLSNLTLIVETAVKLRKDGHKVIIVSSGAIGVGLQRMDVDKKPKHLSKLQALAAIGQCRLMSLWDSLFAHLRQPIAQILLTRNDIADRSRYINARNTLMELLEMGVIPIVNENDTLAVAEIKFGDNDTLSAITAAMVHADFLFLMTDVDCLYDKNPRTNPDAQPIEVVGDIGAIQADVSSAGSSLGTGGMSTKIVAAQLATAAGVTTVITRSSSPGNVLKIVRYMQALKSSTATATPSASGQTTPHLPTTIGGGDGTTEDHHHHPLSRSTASLTLDDPTPITPIHTTTTTTTTPAKPPLHTRFLPLDHPIRDRYFWLLHGLAPRGTIYIDQGAHAALASKAGLLPVGVLDVEGHFAQHEAVRICVVDRPPPGSDAHPAGRLWEGEPQEVGRALVNFAAPEIARIKGRKSSQIGALLGYADTEYVAYRENITLFRGNANGNGNGSASTSASASVSLRGESRPASPTPPVMENGGVAGTAIYVA</sequence>
<dbReference type="InterPro" id="IPR019797">
    <property type="entry name" value="Glutamate_5-kinase_CS"/>
</dbReference>
<dbReference type="GO" id="GO:0005829">
    <property type="term" value="C:cytosol"/>
    <property type="evidence" value="ECO:0007669"/>
    <property type="project" value="TreeGrafter"/>
</dbReference>
<dbReference type="GO" id="GO:0005524">
    <property type="term" value="F:ATP binding"/>
    <property type="evidence" value="ECO:0007669"/>
    <property type="project" value="UniProtKB-KW"/>
</dbReference>
<dbReference type="OrthoDB" id="409889at2759"/>
<feature type="compositionally biased region" description="Low complexity" evidence="10">
    <location>
        <begin position="259"/>
        <end position="270"/>
    </location>
</feature>
<dbReference type="PANTHER" id="PTHR43654:SF3">
    <property type="entry name" value="GLUTAMATE 5-KINASE"/>
    <property type="match status" value="1"/>
</dbReference>
<comment type="subcellular location">
    <subcellularLocation>
        <location evidence="1">Cytoplasm</location>
    </subcellularLocation>
</comment>
<dbReference type="SMART" id="SM00359">
    <property type="entry name" value="PUA"/>
    <property type="match status" value="1"/>
</dbReference>
<feature type="region of interest" description="Disordered" evidence="10">
    <location>
        <begin position="462"/>
        <end position="497"/>
    </location>
</feature>
<evidence type="ECO:0000256" key="4">
    <source>
        <dbReference type="ARBA" id="ARBA00022650"/>
    </source>
</evidence>
<evidence type="ECO:0000313" key="12">
    <source>
        <dbReference type="EMBL" id="EMR70603.1"/>
    </source>
</evidence>
<dbReference type="GO" id="GO:0003723">
    <property type="term" value="F:RNA binding"/>
    <property type="evidence" value="ECO:0007669"/>
    <property type="project" value="InterPro"/>
</dbReference>
<dbReference type="GO" id="GO:1901607">
    <property type="term" value="P:alpha-amino acid biosynthetic process"/>
    <property type="evidence" value="ECO:0007669"/>
    <property type="project" value="UniProtKB-ARBA"/>
</dbReference>
<dbReference type="Gene3D" id="3.40.1160.10">
    <property type="entry name" value="Acetylglutamate kinase-like"/>
    <property type="match status" value="2"/>
</dbReference>
<keyword evidence="7 12" id="KW-0418">Kinase</keyword>
<dbReference type="AlphaFoldDB" id="M7T1A1"/>
<dbReference type="PANTHER" id="PTHR43654">
    <property type="entry name" value="GLUTAMATE 5-KINASE"/>
    <property type="match status" value="1"/>
</dbReference>
<reference evidence="13" key="1">
    <citation type="journal article" date="2013" name="Genome Announc.">
        <title>Draft genome sequence of the grapevine dieback fungus Eutypa lata UCR-EL1.</title>
        <authorList>
            <person name="Blanco-Ulate B."/>
            <person name="Rolshausen P.E."/>
            <person name="Cantu D."/>
        </authorList>
    </citation>
    <scope>NUCLEOTIDE SEQUENCE [LARGE SCALE GENOMIC DNA]</scope>
    <source>
        <strain evidence="13">UCR-EL1</strain>
    </source>
</reference>
<dbReference type="InterPro" id="IPR015947">
    <property type="entry name" value="PUA-like_sf"/>
</dbReference>
<dbReference type="HAMAP" id="MF_00456">
    <property type="entry name" value="ProB"/>
    <property type="match status" value="1"/>
</dbReference>
<dbReference type="PROSITE" id="PS50890">
    <property type="entry name" value="PUA"/>
    <property type="match status" value="1"/>
</dbReference>
<dbReference type="SUPFAM" id="SSF53633">
    <property type="entry name" value="Carbamate kinase-like"/>
    <property type="match status" value="1"/>
</dbReference>
<evidence type="ECO:0000256" key="5">
    <source>
        <dbReference type="ARBA" id="ARBA00022679"/>
    </source>
</evidence>
<feature type="region of interest" description="Disordered" evidence="10">
    <location>
        <begin position="259"/>
        <end position="326"/>
    </location>
</feature>
<dbReference type="SUPFAM" id="SSF88697">
    <property type="entry name" value="PUA domain-like"/>
    <property type="match status" value="1"/>
</dbReference>
<dbReference type="InterPro" id="IPR002478">
    <property type="entry name" value="PUA"/>
</dbReference>
<keyword evidence="2" id="KW-0963">Cytoplasm</keyword>
<dbReference type="HOGENOM" id="CLU_025400_1_1_1"/>
<keyword evidence="4" id="KW-0641">Proline biosynthesis</keyword>
<keyword evidence="3" id="KW-0028">Amino-acid biosynthesis</keyword>
<keyword evidence="8" id="KW-0067">ATP-binding</keyword>
<dbReference type="Proteomes" id="UP000012174">
    <property type="component" value="Unassembled WGS sequence"/>
</dbReference>
<evidence type="ECO:0000259" key="11">
    <source>
        <dbReference type="SMART" id="SM00359"/>
    </source>
</evidence>
<gene>
    <name evidence="12" type="ORF">UCREL1_2379</name>
</gene>
<dbReference type="InterPro" id="IPR036974">
    <property type="entry name" value="PUA_sf"/>
</dbReference>
<evidence type="ECO:0000256" key="6">
    <source>
        <dbReference type="ARBA" id="ARBA00022741"/>
    </source>
</evidence>
<dbReference type="NCBIfam" id="TIGR01027">
    <property type="entry name" value="proB"/>
    <property type="match status" value="1"/>
</dbReference>
<organism evidence="12 13">
    <name type="scientific">Eutypa lata (strain UCR-EL1)</name>
    <name type="common">Grapevine dieback disease fungus</name>
    <name type="synonym">Eutypa armeniacae</name>
    <dbReference type="NCBI Taxonomy" id="1287681"/>
    <lineage>
        <taxon>Eukaryota</taxon>
        <taxon>Fungi</taxon>
        <taxon>Dikarya</taxon>
        <taxon>Ascomycota</taxon>
        <taxon>Pezizomycotina</taxon>
        <taxon>Sordariomycetes</taxon>
        <taxon>Xylariomycetidae</taxon>
        <taxon>Xylariales</taxon>
        <taxon>Diatrypaceae</taxon>
        <taxon>Eutypa</taxon>
    </lineage>
</organism>
<keyword evidence="13" id="KW-1185">Reference proteome</keyword>
<dbReference type="InterPro" id="IPR001048">
    <property type="entry name" value="Asp/Glu/Uridylate_kinase"/>
</dbReference>
<dbReference type="PROSITE" id="PS00902">
    <property type="entry name" value="GLUTAMATE_5_KINASE"/>
    <property type="match status" value="1"/>
</dbReference>
<dbReference type="STRING" id="1287681.M7T1A1"/>
<keyword evidence="6" id="KW-0547">Nucleotide-binding</keyword>
<dbReference type="CDD" id="cd04242">
    <property type="entry name" value="AAK_G5K_ProB"/>
    <property type="match status" value="1"/>
</dbReference>
<evidence type="ECO:0000256" key="2">
    <source>
        <dbReference type="ARBA" id="ARBA00022490"/>
    </source>
</evidence>
<protein>
    <submittedName>
        <fullName evidence="12">Putative glutamate 5-kinase protein</fullName>
    </submittedName>
</protein>